<accession>A0A1Z2XQ28</accession>
<dbReference type="GO" id="GO:0005829">
    <property type="term" value="C:cytosol"/>
    <property type="evidence" value="ECO:0007669"/>
    <property type="project" value="TreeGrafter"/>
</dbReference>
<reference evidence="6" key="1">
    <citation type="journal article" date="2017" name="Genome Announc.">
        <title>High-Quality Whole-Genome Sequences of the Oligo-Mouse-Microbiota Bacterial Community.</title>
        <authorList>
            <person name="Garzetti D."/>
            <person name="Brugiroux S."/>
            <person name="Bunk B."/>
            <person name="Pukall R."/>
            <person name="McCoy K.D."/>
            <person name="Macpherson A.J."/>
            <person name="Stecher B."/>
        </authorList>
    </citation>
    <scope>NUCLEOTIDE SEQUENCE</scope>
    <source>
        <strain evidence="6">KB18</strain>
    </source>
</reference>
<evidence type="ECO:0000256" key="3">
    <source>
        <dbReference type="ARBA" id="ARBA00023125"/>
    </source>
</evidence>
<dbReference type="PANTHER" id="PTHR30419">
    <property type="entry name" value="HTH-TYPE TRANSCRIPTIONAL REGULATOR YBHD"/>
    <property type="match status" value="1"/>
</dbReference>
<evidence type="ECO:0000256" key="2">
    <source>
        <dbReference type="ARBA" id="ARBA00023015"/>
    </source>
</evidence>
<protein>
    <submittedName>
        <fullName evidence="7">LysR family transcriptional regulator</fullName>
    </submittedName>
</protein>
<evidence type="ECO:0000256" key="1">
    <source>
        <dbReference type="ARBA" id="ARBA00009437"/>
    </source>
</evidence>
<dbReference type="FunFam" id="1.10.10.10:FF:000001">
    <property type="entry name" value="LysR family transcriptional regulator"/>
    <property type="match status" value="1"/>
</dbReference>
<keyword evidence="2" id="KW-0805">Transcription regulation</keyword>
<dbReference type="GO" id="GO:0003677">
    <property type="term" value="F:DNA binding"/>
    <property type="evidence" value="ECO:0007669"/>
    <property type="project" value="UniProtKB-KW"/>
</dbReference>
<keyword evidence="3" id="KW-0238">DNA-binding</keyword>
<dbReference type="KEGG" id="amur:ADH66_07685"/>
<evidence type="ECO:0000313" key="6">
    <source>
        <dbReference type="EMBL" id="ASB40550.1"/>
    </source>
</evidence>
<evidence type="ECO:0000256" key="4">
    <source>
        <dbReference type="ARBA" id="ARBA00023163"/>
    </source>
</evidence>
<dbReference type="PRINTS" id="PR00039">
    <property type="entry name" value="HTHLYSR"/>
</dbReference>
<dbReference type="RefSeq" id="WP_066533820.1">
    <property type="nucleotide sequence ID" value="NZ_CP021422.1"/>
</dbReference>
<dbReference type="GO" id="GO:0003700">
    <property type="term" value="F:DNA-binding transcription factor activity"/>
    <property type="evidence" value="ECO:0007669"/>
    <property type="project" value="InterPro"/>
</dbReference>
<dbReference type="InterPro" id="IPR036390">
    <property type="entry name" value="WH_DNA-bd_sf"/>
</dbReference>
<dbReference type="InterPro" id="IPR036388">
    <property type="entry name" value="WH-like_DNA-bd_sf"/>
</dbReference>
<dbReference type="EMBL" id="CP021422">
    <property type="protein sequence ID" value="ASB40550.1"/>
    <property type="molecule type" value="Genomic_DNA"/>
</dbReference>
<dbReference type="AlphaFoldDB" id="A0A1Z2XQ28"/>
<reference evidence="8" key="2">
    <citation type="submission" date="2017-05" db="EMBL/GenBank/DDBJ databases">
        <title>Improved OligoMM genomes.</title>
        <authorList>
            <person name="Garzetti D."/>
        </authorList>
    </citation>
    <scope>NUCLEOTIDE SEQUENCE [LARGE SCALE GENOMIC DNA]</scope>
    <source>
        <strain evidence="8">KB18</strain>
    </source>
</reference>
<keyword evidence="4" id="KW-0804">Transcription</keyword>
<dbReference type="CDD" id="cd05466">
    <property type="entry name" value="PBP2_LTTR_substrate"/>
    <property type="match status" value="1"/>
</dbReference>
<feature type="domain" description="HTH lysR-type" evidence="5">
    <location>
        <begin position="1"/>
        <end position="58"/>
    </location>
</feature>
<dbReference type="PROSITE" id="PS50931">
    <property type="entry name" value="HTH_LYSR"/>
    <property type="match status" value="1"/>
</dbReference>
<comment type="similarity">
    <text evidence="1">Belongs to the LysR transcriptional regulatory family.</text>
</comment>
<gene>
    <name evidence="6" type="ORF">ADH66_07685</name>
    <name evidence="7" type="ORF">I5Q82_17735</name>
</gene>
<dbReference type="Proteomes" id="UP000196710">
    <property type="component" value="Chromosome"/>
</dbReference>
<evidence type="ECO:0000259" key="5">
    <source>
        <dbReference type="PROSITE" id="PS50931"/>
    </source>
</evidence>
<organism evidence="7 9">
    <name type="scientific">Acutalibacter muris</name>
    <dbReference type="NCBI Taxonomy" id="1796620"/>
    <lineage>
        <taxon>Bacteria</taxon>
        <taxon>Bacillati</taxon>
        <taxon>Bacillota</taxon>
        <taxon>Clostridia</taxon>
        <taxon>Eubacteriales</taxon>
        <taxon>Acutalibacteraceae</taxon>
        <taxon>Acutalibacter</taxon>
    </lineage>
</organism>
<keyword evidence="8" id="KW-1185">Reference proteome</keyword>
<dbReference type="Pfam" id="PF00126">
    <property type="entry name" value="HTH_1"/>
    <property type="match status" value="1"/>
</dbReference>
<name>A0A1Z2XQ28_9FIRM</name>
<dbReference type="SUPFAM" id="SSF46785">
    <property type="entry name" value="Winged helix' DNA-binding domain"/>
    <property type="match status" value="1"/>
</dbReference>
<dbReference type="InterPro" id="IPR005119">
    <property type="entry name" value="LysR_subst-bd"/>
</dbReference>
<dbReference type="EMBL" id="CP065321">
    <property type="protein sequence ID" value="QQR29833.1"/>
    <property type="molecule type" value="Genomic_DNA"/>
</dbReference>
<evidence type="ECO:0000313" key="9">
    <source>
        <dbReference type="Proteomes" id="UP000596035"/>
    </source>
</evidence>
<dbReference type="InterPro" id="IPR050950">
    <property type="entry name" value="HTH-type_LysR_regulators"/>
</dbReference>
<sequence>MELRVLQYFLAVTREQNILRAAESLNLSQPTLSRQIRDMEAELGKQLFIRGSRSITLTEEGMILRKRAEEIMELVKKAEDEIALAEEPVSGNITVGAGETDGLRVLVRAVQALREEWPEVHLHVVSGDKCSVIEQLDGGLLDFGVVFGDFDTSKYESIQIPCPEHYGVLMRRDDPLAEKEAIDPKELWNKPLILSRQAMCDQDTKEWLGRDQKKLNVVGTFNLLYNGSLMVEEGMGYALSFDKIVNTSGDSKLCFRPLSRQNESPMFVLWKKYQVFTKAAEKFLVKLRGMEE</sequence>
<reference evidence="7 9" key="3">
    <citation type="submission" date="2020-11" db="EMBL/GenBank/DDBJ databases">
        <title>Closed and high quality bacterial genomes of the OMM12 community.</title>
        <authorList>
            <person name="Marbouty M."/>
            <person name="Lamy-Besnier Q."/>
            <person name="Debarbieux L."/>
            <person name="Koszul R."/>
        </authorList>
    </citation>
    <scope>NUCLEOTIDE SEQUENCE [LARGE SCALE GENOMIC DNA]</scope>
    <source>
        <strain evidence="7 9">KB18</strain>
    </source>
</reference>
<dbReference type="Proteomes" id="UP000596035">
    <property type="component" value="Chromosome"/>
</dbReference>
<dbReference type="Gene3D" id="3.40.190.10">
    <property type="entry name" value="Periplasmic binding protein-like II"/>
    <property type="match status" value="2"/>
</dbReference>
<evidence type="ECO:0000313" key="7">
    <source>
        <dbReference type="EMBL" id="QQR29833.1"/>
    </source>
</evidence>
<dbReference type="Gene3D" id="1.10.10.10">
    <property type="entry name" value="Winged helix-like DNA-binding domain superfamily/Winged helix DNA-binding domain"/>
    <property type="match status" value="1"/>
</dbReference>
<dbReference type="PANTHER" id="PTHR30419:SF8">
    <property type="entry name" value="NITROGEN ASSIMILATION TRANSCRIPTIONAL ACTIVATOR-RELATED"/>
    <property type="match status" value="1"/>
</dbReference>
<dbReference type="Pfam" id="PF03466">
    <property type="entry name" value="LysR_substrate"/>
    <property type="match status" value="1"/>
</dbReference>
<evidence type="ECO:0000313" key="8">
    <source>
        <dbReference type="Proteomes" id="UP000196710"/>
    </source>
</evidence>
<dbReference type="InterPro" id="IPR000847">
    <property type="entry name" value="LysR_HTH_N"/>
</dbReference>
<proteinExistence type="inferred from homology"/>
<dbReference type="SUPFAM" id="SSF53850">
    <property type="entry name" value="Periplasmic binding protein-like II"/>
    <property type="match status" value="1"/>
</dbReference>